<dbReference type="SUPFAM" id="SSF46689">
    <property type="entry name" value="Homeodomain-like"/>
    <property type="match status" value="2"/>
</dbReference>
<dbReference type="Proteomes" id="UP000252893">
    <property type="component" value="Unassembled WGS sequence"/>
</dbReference>
<evidence type="ECO:0000256" key="2">
    <source>
        <dbReference type="ARBA" id="ARBA00023125"/>
    </source>
</evidence>
<reference evidence="5 6" key="1">
    <citation type="submission" date="2018-06" db="EMBL/GenBank/DDBJ databases">
        <title>Genomic Encyclopedia of Type Strains, Phase IV (KMG-IV): sequencing the most valuable type-strain genomes for metagenomic binning, comparative biology and taxonomic classification.</title>
        <authorList>
            <person name="Goeker M."/>
        </authorList>
    </citation>
    <scope>NUCLEOTIDE SEQUENCE [LARGE SCALE GENOMIC DNA]</scope>
    <source>
        <strain evidence="5 6">DSM 25619</strain>
    </source>
</reference>
<dbReference type="InterPro" id="IPR020449">
    <property type="entry name" value="Tscrpt_reg_AraC-type_HTH"/>
</dbReference>
<dbReference type="InterPro" id="IPR009057">
    <property type="entry name" value="Homeodomain-like_sf"/>
</dbReference>
<evidence type="ECO:0000313" key="6">
    <source>
        <dbReference type="Proteomes" id="UP000252893"/>
    </source>
</evidence>
<organism evidence="5 6">
    <name type="scientific">Pseudochrobactrum asaccharolyticum</name>
    <dbReference type="NCBI Taxonomy" id="354351"/>
    <lineage>
        <taxon>Bacteria</taxon>
        <taxon>Pseudomonadati</taxon>
        <taxon>Pseudomonadota</taxon>
        <taxon>Alphaproteobacteria</taxon>
        <taxon>Hyphomicrobiales</taxon>
        <taxon>Brucellaceae</taxon>
        <taxon>Pseudochrobactrum</taxon>
    </lineage>
</organism>
<keyword evidence="3" id="KW-0804">Transcription</keyword>
<dbReference type="EMBL" id="QNRH01000014">
    <property type="protein sequence ID" value="RBO90396.1"/>
    <property type="molecule type" value="Genomic_DNA"/>
</dbReference>
<comment type="caution">
    <text evidence="5">The sequence shown here is derived from an EMBL/GenBank/DDBJ whole genome shotgun (WGS) entry which is preliminary data.</text>
</comment>
<dbReference type="RefSeq" id="WP_113946284.1">
    <property type="nucleotide sequence ID" value="NZ_JBHEEG010000014.1"/>
</dbReference>
<accession>A0A366DK36</accession>
<dbReference type="GO" id="GO:0043565">
    <property type="term" value="F:sequence-specific DNA binding"/>
    <property type="evidence" value="ECO:0007669"/>
    <property type="project" value="InterPro"/>
</dbReference>
<sequence>MSDALRIASGRFGRVALLDMDKPLVRHAHPHCHVLLKVEGADTQFSVKDSLVPLTDESAVLINSWEPHAYEHNCMMPKTIILALYVEPKWLSYFRPNWAASNSPDFFEKNVGAITPHIHSLTRTLAEAMMYEPENAKYHETLLADLMIAVIERFTAWKDVQVSVRDIASLTSIDFRIRKAIRLMKEAPETIADLDGLASSVGLSRAHFYRLFESATGVSPRIYINVQRVEQAVMALSDGSVPLATVADRLGFSASSHFSRFFHDNVGSTPSSFRSASFLASK</sequence>
<protein>
    <submittedName>
        <fullName evidence="5">AraC family transcriptional regulator</fullName>
    </submittedName>
</protein>
<dbReference type="PRINTS" id="PR00032">
    <property type="entry name" value="HTHARAC"/>
</dbReference>
<feature type="domain" description="HTH araC/xylS-type" evidence="4">
    <location>
        <begin position="178"/>
        <end position="276"/>
    </location>
</feature>
<dbReference type="Pfam" id="PF12833">
    <property type="entry name" value="HTH_18"/>
    <property type="match status" value="1"/>
</dbReference>
<evidence type="ECO:0000313" key="5">
    <source>
        <dbReference type="EMBL" id="RBO90396.1"/>
    </source>
</evidence>
<dbReference type="PANTHER" id="PTHR46796:SF2">
    <property type="entry name" value="TRANSCRIPTIONAL REGULATORY PROTEIN"/>
    <property type="match status" value="1"/>
</dbReference>
<dbReference type="GO" id="GO:0003700">
    <property type="term" value="F:DNA-binding transcription factor activity"/>
    <property type="evidence" value="ECO:0007669"/>
    <property type="project" value="InterPro"/>
</dbReference>
<name>A0A366DK36_9HYPH</name>
<dbReference type="InterPro" id="IPR050204">
    <property type="entry name" value="AraC_XylS_family_regulators"/>
</dbReference>
<dbReference type="InterPro" id="IPR018060">
    <property type="entry name" value="HTH_AraC"/>
</dbReference>
<dbReference type="SMART" id="SM00342">
    <property type="entry name" value="HTH_ARAC"/>
    <property type="match status" value="1"/>
</dbReference>
<dbReference type="PANTHER" id="PTHR46796">
    <property type="entry name" value="HTH-TYPE TRANSCRIPTIONAL ACTIVATOR RHAS-RELATED"/>
    <property type="match status" value="1"/>
</dbReference>
<keyword evidence="2" id="KW-0238">DNA-binding</keyword>
<dbReference type="PROSITE" id="PS01124">
    <property type="entry name" value="HTH_ARAC_FAMILY_2"/>
    <property type="match status" value="1"/>
</dbReference>
<gene>
    <name evidence="5" type="ORF">DFR47_1147</name>
</gene>
<keyword evidence="6" id="KW-1185">Reference proteome</keyword>
<keyword evidence="1" id="KW-0805">Transcription regulation</keyword>
<dbReference type="AlphaFoldDB" id="A0A366DK36"/>
<proteinExistence type="predicted"/>
<dbReference type="Gene3D" id="1.10.10.60">
    <property type="entry name" value="Homeodomain-like"/>
    <property type="match status" value="2"/>
</dbReference>
<evidence type="ECO:0000259" key="4">
    <source>
        <dbReference type="PROSITE" id="PS01124"/>
    </source>
</evidence>
<dbReference type="OrthoDB" id="8201115at2"/>
<evidence type="ECO:0000256" key="3">
    <source>
        <dbReference type="ARBA" id="ARBA00023163"/>
    </source>
</evidence>
<evidence type="ECO:0000256" key="1">
    <source>
        <dbReference type="ARBA" id="ARBA00023015"/>
    </source>
</evidence>